<comment type="caution">
    <text evidence="1">The sequence shown here is derived from an EMBL/GenBank/DDBJ whole genome shotgun (WGS) entry which is preliminary data.</text>
</comment>
<organism evidence="1 2">
    <name type="scientific">Portunus trituberculatus</name>
    <name type="common">Swimming crab</name>
    <name type="synonym">Neptunus trituberculatus</name>
    <dbReference type="NCBI Taxonomy" id="210409"/>
    <lineage>
        <taxon>Eukaryota</taxon>
        <taxon>Metazoa</taxon>
        <taxon>Ecdysozoa</taxon>
        <taxon>Arthropoda</taxon>
        <taxon>Crustacea</taxon>
        <taxon>Multicrustacea</taxon>
        <taxon>Malacostraca</taxon>
        <taxon>Eumalacostraca</taxon>
        <taxon>Eucarida</taxon>
        <taxon>Decapoda</taxon>
        <taxon>Pleocyemata</taxon>
        <taxon>Brachyura</taxon>
        <taxon>Eubrachyura</taxon>
        <taxon>Portunoidea</taxon>
        <taxon>Portunidae</taxon>
        <taxon>Portuninae</taxon>
        <taxon>Portunus</taxon>
    </lineage>
</organism>
<dbReference type="EMBL" id="VSRR010028030">
    <property type="protein sequence ID" value="MPC68561.1"/>
    <property type="molecule type" value="Genomic_DNA"/>
</dbReference>
<accession>A0A5B7H7D6</accession>
<dbReference type="Proteomes" id="UP000324222">
    <property type="component" value="Unassembled WGS sequence"/>
</dbReference>
<proteinExistence type="predicted"/>
<protein>
    <submittedName>
        <fullName evidence="1">Uncharacterized protein</fullName>
    </submittedName>
</protein>
<keyword evidence="2" id="KW-1185">Reference proteome</keyword>
<gene>
    <name evidence="1" type="ORF">E2C01_062763</name>
</gene>
<sequence>MMWYGNNKKALPIVRCSDSYTLALLLRQILKCTSFIFQSAAQNTCPSPHSTCSLLHHKTRRKDS</sequence>
<evidence type="ECO:0000313" key="1">
    <source>
        <dbReference type="EMBL" id="MPC68561.1"/>
    </source>
</evidence>
<dbReference type="AlphaFoldDB" id="A0A5B7H7D6"/>
<name>A0A5B7H7D6_PORTR</name>
<reference evidence="1 2" key="1">
    <citation type="submission" date="2019-05" db="EMBL/GenBank/DDBJ databases">
        <title>Another draft genome of Portunus trituberculatus and its Hox gene families provides insights of decapod evolution.</title>
        <authorList>
            <person name="Jeong J.-H."/>
            <person name="Song I."/>
            <person name="Kim S."/>
            <person name="Choi T."/>
            <person name="Kim D."/>
            <person name="Ryu S."/>
            <person name="Kim W."/>
        </authorList>
    </citation>
    <scope>NUCLEOTIDE SEQUENCE [LARGE SCALE GENOMIC DNA]</scope>
    <source>
        <tissue evidence="1">Muscle</tissue>
    </source>
</reference>
<evidence type="ECO:0000313" key="2">
    <source>
        <dbReference type="Proteomes" id="UP000324222"/>
    </source>
</evidence>